<sequence length="414" mass="44260">MTRDRSTDDVATAIAEVVANGNCSGCGGCAALFPEVRMAEDDRGFQRPVVSAAPRTPEAVARFRRVCPGAAVIAEPRAGRKHDDTVGDYVSVWAAWSTDDALRFAGSSGGVISALNAWLLETNQQAAVVGAAADPQRPVTTSVSIQRSYDDVLRAAGSRYAPVAMTEAFDADQAGSVFVGKPCETYAARQLSRVRAEDTGARSDGQPPPLLLSFFCAGTPSQHATRSLVATLGVDPETVTSLRYRGNGWPGRFAVADASGAQAAISYDESWGKHLGRQIQSRCRICPDGTGGHADIAVGDYWETDASGYPVFDDAPGTSVAIARTQRGHDLLLAAQQAGVLALQEITAASVAAIQPLQTVRRATLLGRVIGRRLGGYRVPRYRGYQLLSLGFRNPRRSIEFLRGTRHRARTERR</sequence>
<name>A0ABY4R248_9ACTN</name>
<feature type="domain" description="Coenzyme F420 hydrogenase/dehydrogenase beta subunit C-terminal" evidence="2">
    <location>
        <begin position="177"/>
        <end position="347"/>
    </location>
</feature>
<keyword evidence="4" id="KW-1185">Reference proteome</keyword>
<dbReference type="PANTHER" id="PTHR31332:SF0">
    <property type="entry name" value="7-HYDROXYMETHYL CHLOROPHYLL A REDUCTASE, CHLOROPLASTIC"/>
    <property type="match status" value="1"/>
</dbReference>
<reference evidence="3" key="2">
    <citation type="submission" date="2022-05" db="EMBL/GenBank/DDBJ databases">
        <authorList>
            <person name="Kim J.-S."/>
            <person name="Lee K."/>
            <person name="Suh M."/>
            <person name="Eom M."/>
            <person name="Kim J.-S."/>
            <person name="Kim D.-S."/>
            <person name="Ko S.-H."/>
            <person name="Shin Y."/>
            <person name="Lee J.-S."/>
        </authorList>
    </citation>
    <scope>NUCLEOTIDE SEQUENCE</scope>
    <source>
        <strain evidence="3">N237</strain>
    </source>
</reference>
<dbReference type="InterPro" id="IPR045220">
    <property type="entry name" value="FRHB/FDHB/HCAR-like"/>
</dbReference>
<dbReference type="Pfam" id="PF04422">
    <property type="entry name" value="FrhB_FdhB_N"/>
    <property type="match status" value="1"/>
</dbReference>
<dbReference type="PANTHER" id="PTHR31332">
    <property type="entry name" value="7-HYDROXYMETHYL CHLOROPHYLL A REDUCTASE, CHLOROPLASTIC"/>
    <property type="match status" value="1"/>
</dbReference>
<dbReference type="InterPro" id="IPR007516">
    <property type="entry name" value="Co_F420_Hydgase/DH_bsu_N"/>
</dbReference>
<proteinExistence type="predicted"/>
<protein>
    <submittedName>
        <fullName evidence="3">Coenzyme F420 hydrogenase/dehydrogenase, beta subunit C-terminal domain</fullName>
    </submittedName>
</protein>
<dbReference type="EMBL" id="CP097332">
    <property type="protein sequence ID" value="UQX89361.1"/>
    <property type="molecule type" value="Genomic_DNA"/>
</dbReference>
<evidence type="ECO:0000259" key="1">
    <source>
        <dbReference type="Pfam" id="PF04422"/>
    </source>
</evidence>
<accession>A0ABY4R248</accession>
<gene>
    <name evidence="3" type="ORF">M6D93_04990</name>
</gene>
<dbReference type="InterPro" id="IPR007525">
    <property type="entry name" value="FrhB_FdhB_C"/>
</dbReference>
<feature type="domain" description="Coenzyme F420 hydrogenase/dehydrogenase beta subunit N-terminal" evidence="1">
    <location>
        <begin position="92"/>
        <end position="168"/>
    </location>
</feature>
<evidence type="ECO:0000313" key="3">
    <source>
        <dbReference type="EMBL" id="UQX89361.1"/>
    </source>
</evidence>
<dbReference type="Pfam" id="PF04432">
    <property type="entry name" value="FrhB_FdhB_C"/>
    <property type="match status" value="1"/>
</dbReference>
<organism evidence="3 4">
    <name type="scientific">Jatrophihabitans telluris</name>
    <dbReference type="NCBI Taxonomy" id="2038343"/>
    <lineage>
        <taxon>Bacteria</taxon>
        <taxon>Bacillati</taxon>
        <taxon>Actinomycetota</taxon>
        <taxon>Actinomycetes</taxon>
        <taxon>Jatrophihabitantales</taxon>
        <taxon>Jatrophihabitantaceae</taxon>
        <taxon>Jatrophihabitans</taxon>
    </lineage>
</organism>
<dbReference type="Proteomes" id="UP001056336">
    <property type="component" value="Chromosome"/>
</dbReference>
<evidence type="ECO:0000313" key="4">
    <source>
        <dbReference type="Proteomes" id="UP001056336"/>
    </source>
</evidence>
<reference evidence="3" key="1">
    <citation type="journal article" date="2018" name="Int. J. Syst. Evol. Microbiol.">
        <title>Jatrophihabitans telluris sp. nov., isolated from sediment soil of lava forest wetlands and the emended description of the genus Jatrophihabitans.</title>
        <authorList>
            <person name="Lee K.C."/>
            <person name="Suh M.K."/>
            <person name="Eom M.K."/>
            <person name="Kim K.K."/>
            <person name="Kim J.S."/>
            <person name="Kim D.S."/>
            <person name="Ko S.H."/>
            <person name="Shin Y.K."/>
            <person name="Lee J.S."/>
        </authorList>
    </citation>
    <scope>NUCLEOTIDE SEQUENCE</scope>
    <source>
        <strain evidence="3">N237</strain>
    </source>
</reference>
<evidence type="ECO:0000259" key="2">
    <source>
        <dbReference type="Pfam" id="PF04432"/>
    </source>
</evidence>
<dbReference type="RefSeq" id="WP_249773257.1">
    <property type="nucleotide sequence ID" value="NZ_CP097332.1"/>
</dbReference>